<dbReference type="Proteomes" id="UP000663874">
    <property type="component" value="Unassembled WGS sequence"/>
</dbReference>
<gene>
    <name evidence="7" type="ORF">FNK824_LOCUS26430</name>
    <name evidence="2" type="ORF">JXQ802_LOCUS24685</name>
    <name evidence="3" type="ORF">JXQ802_LOCUS24789</name>
    <name evidence="6" type="ORF">OTI717_LOCUS2289</name>
    <name evidence="1" type="ORF">PYM288_LOCUS16952</name>
    <name evidence="5" type="ORF">RFH988_LOCUS35073</name>
    <name evidence="4" type="ORF">SEV965_LOCUS29817</name>
</gene>
<dbReference type="EMBL" id="CAJNOO010005157">
    <property type="protein sequence ID" value="CAF1406630.1"/>
    <property type="molecule type" value="Genomic_DNA"/>
</dbReference>
<dbReference type="EMBL" id="CAJNOU010003080">
    <property type="protein sequence ID" value="CAF1369568.1"/>
    <property type="molecule type" value="Genomic_DNA"/>
</dbReference>
<dbReference type="Proteomes" id="UP000663823">
    <property type="component" value="Unassembled WGS sequence"/>
</dbReference>
<dbReference type="EMBL" id="CAJNOL010000816">
    <property type="protein sequence ID" value="CAF1208085.1"/>
    <property type="molecule type" value="Genomic_DNA"/>
</dbReference>
<dbReference type="Proteomes" id="UP000663882">
    <property type="component" value="Unassembled WGS sequence"/>
</dbReference>
<proteinExistence type="predicted"/>
<dbReference type="Proteomes" id="UP000663889">
    <property type="component" value="Unassembled WGS sequence"/>
</dbReference>
<evidence type="ECO:0000313" key="4">
    <source>
        <dbReference type="EMBL" id="CAF1369568.1"/>
    </source>
</evidence>
<dbReference type="Proteomes" id="UP000663854">
    <property type="component" value="Unassembled WGS sequence"/>
</dbReference>
<dbReference type="AlphaFoldDB" id="A0A815LH23"/>
<evidence type="ECO:0000313" key="6">
    <source>
        <dbReference type="EMBL" id="CAF3511520.1"/>
    </source>
</evidence>
<accession>A0A815LH23</accession>
<protein>
    <submittedName>
        <fullName evidence="5">Uncharacterized protein</fullName>
    </submittedName>
</protein>
<dbReference type="EMBL" id="CAJOBE010006538">
    <property type="protein sequence ID" value="CAF4009783.1"/>
    <property type="molecule type" value="Genomic_DNA"/>
</dbReference>
<evidence type="ECO:0000313" key="7">
    <source>
        <dbReference type="EMBL" id="CAF4009783.1"/>
    </source>
</evidence>
<dbReference type="PROSITE" id="PS00287">
    <property type="entry name" value="CYSTATIN"/>
    <property type="match status" value="1"/>
</dbReference>
<evidence type="ECO:0000313" key="2">
    <source>
        <dbReference type="EMBL" id="CAF1205997.1"/>
    </source>
</evidence>
<evidence type="ECO:0000313" key="5">
    <source>
        <dbReference type="EMBL" id="CAF1406630.1"/>
    </source>
</evidence>
<dbReference type="EMBL" id="CAJNOL010000810">
    <property type="protein sequence ID" value="CAF1205997.1"/>
    <property type="molecule type" value="Genomic_DNA"/>
</dbReference>
<reference evidence="5" key="1">
    <citation type="submission" date="2021-02" db="EMBL/GenBank/DDBJ databases">
        <authorList>
            <person name="Nowell W R."/>
        </authorList>
    </citation>
    <scope>NUCLEOTIDE SEQUENCE</scope>
</reference>
<sequence>MFVRWLILIIPIGAIYFQYVYSERLVGGLQKSSSNELKTEMVNLARQQLSSNPHLASKRIRVLDLYTQIVAGTNIWLTFIVGEKQNCTLTAFKPLPYTKKPIEVIYFACNNITSINDAAKYNY</sequence>
<dbReference type="SUPFAM" id="SSF54403">
    <property type="entry name" value="Cystatin/monellin"/>
    <property type="match status" value="1"/>
</dbReference>
<evidence type="ECO:0000313" key="3">
    <source>
        <dbReference type="EMBL" id="CAF1208085.1"/>
    </source>
</evidence>
<evidence type="ECO:0000313" key="1">
    <source>
        <dbReference type="EMBL" id="CAF1047114.1"/>
    </source>
</evidence>
<dbReference type="EMBL" id="CAJOAX010000109">
    <property type="protein sequence ID" value="CAF3511520.1"/>
    <property type="molecule type" value="Genomic_DNA"/>
</dbReference>
<dbReference type="Proteomes" id="UP000663870">
    <property type="component" value="Unassembled WGS sequence"/>
</dbReference>
<dbReference type="InterPro" id="IPR018073">
    <property type="entry name" value="Prot_inh_cystat_CS"/>
</dbReference>
<dbReference type="EMBL" id="CAJNOH010000461">
    <property type="protein sequence ID" value="CAF1047114.1"/>
    <property type="molecule type" value="Genomic_DNA"/>
</dbReference>
<organism evidence="5 9">
    <name type="scientific">Rotaria sordida</name>
    <dbReference type="NCBI Taxonomy" id="392033"/>
    <lineage>
        <taxon>Eukaryota</taxon>
        <taxon>Metazoa</taxon>
        <taxon>Spiralia</taxon>
        <taxon>Gnathifera</taxon>
        <taxon>Rotifera</taxon>
        <taxon>Eurotatoria</taxon>
        <taxon>Bdelloidea</taxon>
        <taxon>Philodinida</taxon>
        <taxon>Philodinidae</taxon>
        <taxon>Rotaria</taxon>
    </lineage>
</organism>
<name>A0A815LH23_9BILA</name>
<comment type="caution">
    <text evidence="5">The sequence shown here is derived from an EMBL/GenBank/DDBJ whole genome shotgun (WGS) entry which is preliminary data.</text>
</comment>
<evidence type="ECO:0000313" key="8">
    <source>
        <dbReference type="Proteomes" id="UP000663870"/>
    </source>
</evidence>
<dbReference type="OrthoDB" id="2429551at2759"/>
<dbReference type="InterPro" id="IPR046350">
    <property type="entry name" value="Cystatin_sf"/>
</dbReference>
<dbReference type="Gene3D" id="3.10.450.10">
    <property type="match status" value="1"/>
</dbReference>
<keyword evidence="8" id="KW-1185">Reference proteome</keyword>
<evidence type="ECO:0000313" key="9">
    <source>
        <dbReference type="Proteomes" id="UP000663882"/>
    </source>
</evidence>